<dbReference type="AlphaFoldDB" id="A0A0G4HIY1"/>
<dbReference type="PROSITE" id="PS50088">
    <property type="entry name" value="ANK_REPEAT"/>
    <property type="match status" value="3"/>
</dbReference>
<dbReference type="Gene3D" id="1.25.40.20">
    <property type="entry name" value="Ankyrin repeat-containing domain"/>
    <property type="match status" value="2"/>
</dbReference>
<dbReference type="VEuPathDB" id="CryptoDB:Cvel_28098"/>
<proteinExistence type="predicted"/>
<organism evidence="4">
    <name type="scientific">Chromera velia CCMP2878</name>
    <dbReference type="NCBI Taxonomy" id="1169474"/>
    <lineage>
        <taxon>Eukaryota</taxon>
        <taxon>Sar</taxon>
        <taxon>Alveolata</taxon>
        <taxon>Colpodellida</taxon>
        <taxon>Chromeraceae</taxon>
        <taxon>Chromera</taxon>
    </lineage>
</organism>
<dbReference type="InterPro" id="IPR051637">
    <property type="entry name" value="Ank_repeat_dom-contain_49"/>
</dbReference>
<sequence>MAAAAAAVVPLPQEVSAARRLLVEVEGVAAEAKKKIAVVFDQMIGCNFTMNLPSPCREAWTERGAVDLFARLFLHKAEVHAKNANGNSALHFAVFSGQRGAIERLLDRGAQVNESNQAGYSAFDWAGGSVNDHRDAAELLLSRGANVNARDDEGNTILHCAAHFGLVDVAEIVLDVGADVQTTDNLGWTALHHVVWRSAMIEKYRVDYQKKLRIAQMLISRGINVNAVTNDGMTALALAKRDLPADSPIRTFLVGLPPQLQQQ</sequence>
<dbReference type="Pfam" id="PF12796">
    <property type="entry name" value="Ank_2"/>
    <property type="match status" value="1"/>
</dbReference>
<reference evidence="4" key="1">
    <citation type="submission" date="2014-11" db="EMBL/GenBank/DDBJ databases">
        <authorList>
            <person name="Otto D Thomas"/>
            <person name="Naeem Raeece"/>
        </authorList>
    </citation>
    <scope>NUCLEOTIDE SEQUENCE</scope>
</reference>
<evidence type="ECO:0000256" key="1">
    <source>
        <dbReference type="ARBA" id="ARBA00022737"/>
    </source>
</evidence>
<feature type="repeat" description="ANK" evidence="3">
    <location>
        <begin position="85"/>
        <end position="117"/>
    </location>
</feature>
<dbReference type="PANTHER" id="PTHR24180">
    <property type="entry name" value="CYCLIN-DEPENDENT KINASE INHIBITOR 2C-RELATED"/>
    <property type="match status" value="1"/>
</dbReference>
<dbReference type="Pfam" id="PF00023">
    <property type="entry name" value="Ank"/>
    <property type="match status" value="2"/>
</dbReference>
<name>A0A0G4HIY1_9ALVE</name>
<dbReference type="PROSITE" id="PS50297">
    <property type="entry name" value="ANK_REP_REGION"/>
    <property type="match status" value="2"/>
</dbReference>
<evidence type="ECO:0000256" key="3">
    <source>
        <dbReference type="PROSITE-ProRule" id="PRU00023"/>
    </source>
</evidence>
<feature type="repeat" description="ANK" evidence="3">
    <location>
        <begin position="153"/>
        <end position="185"/>
    </location>
</feature>
<evidence type="ECO:0000313" key="4">
    <source>
        <dbReference type="EMBL" id="CEM44158.1"/>
    </source>
</evidence>
<dbReference type="PhylomeDB" id="A0A0G4HIY1"/>
<dbReference type="InterPro" id="IPR002110">
    <property type="entry name" value="Ankyrin_rpt"/>
</dbReference>
<feature type="repeat" description="ANK" evidence="3">
    <location>
        <begin position="118"/>
        <end position="152"/>
    </location>
</feature>
<accession>A0A0G4HIY1</accession>
<dbReference type="SUPFAM" id="SSF48403">
    <property type="entry name" value="Ankyrin repeat"/>
    <property type="match status" value="1"/>
</dbReference>
<dbReference type="PANTHER" id="PTHR24180:SF45">
    <property type="entry name" value="POLY [ADP-RIBOSE] POLYMERASE TANKYRASE"/>
    <property type="match status" value="1"/>
</dbReference>
<dbReference type="InterPro" id="IPR036770">
    <property type="entry name" value="Ankyrin_rpt-contain_sf"/>
</dbReference>
<protein>
    <submittedName>
        <fullName evidence="4">Uncharacterized protein</fullName>
    </submittedName>
</protein>
<gene>
    <name evidence="4" type="ORF">Cvel_28098</name>
</gene>
<dbReference type="EMBL" id="CDMZ01002855">
    <property type="protein sequence ID" value="CEM44158.1"/>
    <property type="molecule type" value="Genomic_DNA"/>
</dbReference>
<dbReference type="PRINTS" id="PR01415">
    <property type="entry name" value="ANKYRIN"/>
</dbReference>
<keyword evidence="2 3" id="KW-0040">ANK repeat</keyword>
<dbReference type="SMART" id="SM00248">
    <property type="entry name" value="ANK"/>
    <property type="match status" value="4"/>
</dbReference>
<evidence type="ECO:0000256" key="2">
    <source>
        <dbReference type="ARBA" id="ARBA00023043"/>
    </source>
</evidence>
<keyword evidence="1" id="KW-0677">Repeat</keyword>